<evidence type="ECO:0000256" key="2">
    <source>
        <dbReference type="SAM" id="SignalP"/>
    </source>
</evidence>
<dbReference type="Proteomes" id="UP000887540">
    <property type="component" value="Unplaced"/>
</dbReference>
<feature type="signal peptide" evidence="2">
    <location>
        <begin position="1"/>
        <end position="18"/>
    </location>
</feature>
<feature type="coiled-coil region" evidence="1">
    <location>
        <begin position="143"/>
        <end position="170"/>
    </location>
</feature>
<keyword evidence="2" id="KW-0732">Signal</keyword>
<sequence length="341" mass="40529">MKLFLILAFLSCVSIGHGKLDSEPESSLTQKLNKRSVQDYRTLSSAEFEQQRYNIEAELRHLNHRRKRRYDNDRQCCGRCEEDDCNCCQRLVNQPCPYTVSNKCGIPEPILPIVRNESRVRTFTKRYNVSKIVTVTDSPIDYQLIEQRLIQNLEQEIRELRQHEEKKQIDYENKLRLEFEQLLPGSEVVDDTILRKLEIEIQNLRQHWPVSNPQQRRVILENHISEQRRQNDLNLNLWEERRRDEFQTLLNDLKFKHGKPPRNIEVNFEVVEKETIHEHERHETIRQECCNRCAPQDCTPVRRPCQNCPDRQPCNNCPAPKPACPVVDNCRCNHAFVSCEY</sequence>
<proteinExistence type="predicted"/>
<protein>
    <submittedName>
        <fullName evidence="4">Uncharacterized protein</fullName>
    </submittedName>
</protein>
<accession>A0A914C316</accession>
<evidence type="ECO:0000256" key="1">
    <source>
        <dbReference type="SAM" id="Coils"/>
    </source>
</evidence>
<evidence type="ECO:0000313" key="4">
    <source>
        <dbReference type="WBParaSite" id="ACRNAN_Path_176.g619.t1"/>
    </source>
</evidence>
<feature type="chain" id="PRO_5037838852" evidence="2">
    <location>
        <begin position="19"/>
        <end position="341"/>
    </location>
</feature>
<evidence type="ECO:0000313" key="3">
    <source>
        <dbReference type="Proteomes" id="UP000887540"/>
    </source>
</evidence>
<name>A0A914C316_9BILA</name>
<reference evidence="4" key="1">
    <citation type="submission" date="2022-11" db="UniProtKB">
        <authorList>
            <consortium name="WormBaseParasite"/>
        </authorList>
    </citation>
    <scope>IDENTIFICATION</scope>
</reference>
<dbReference type="WBParaSite" id="ACRNAN_Path_176.g619.t1">
    <property type="protein sequence ID" value="ACRNAN_Path_176.g619.t1"/>
    <property type="gene ID" value="ACRNAN_Path_176.g619"/>
</dbReference>
<keyword evidence="3" id="KW-1185">Reference proteome</keyword>
<keyword evidence="1" id="KW-0175">Coiled coil</keyword>
<organism evidence="3 4">
    <name type="scientific">Acrobeloides nanus</name>
    <dbReference type="NCBI Taxonomy" id="290746"/>
    <lineage>
        <taxon>Eukaryota</taxon>
        <taxon>Metazoa</taxon>
        <taxon>Ecdysozoa</taxon>
        <taxon>Nematoda</taxon>
        <taxon>Chromadorea</taxon>
        <taxon>Rhabditida</taxon>
        <taxon>Tylenchina</taxon>
        <taxon>Cephalobomorpha</taxon>
        <taxon>Cephaloboidea</taxon>
        <taxon>Cephalobidae</taxon>
        <taxon>Acrobeloides</taxon>
    </lineage>
</organism>
<dbReference type="AlphaFoldDB" id="A0A914C316"/>